<name>A0A8J2RQW0_9CRUS</name>
<dbReference type="InterPro" id="IPR032710">
    <property type="entry name" value="NTF2-like_dom_sf"/>
</dbReference>
<dbReference type="InterPro" id="IPR007379">
    <property type="entry name" value="Tim44-like_dom"/>
</dbReference>
<comment type="caution">
    <text evidence="2">The sequence shown here is derived from an EMBL/GenBank/DDBJ whole genome shotgun (WGS) entry which is preliminary data.</text>
</comment>
<dbReference type="EMBL" id="CAKKLH010000157">
    <property type="protein sequence ID" value="CAH0104823.1"/>
    <property type="molecule type" value="Genomic_DNA"/>
</dbReference>
<dbReference type="OrthoDB" id="7249367at2759"/>
<sequence length="487" mass="56759">MTYKFLPSTVRKIFSSSLGASRMTCSALVNRQPSCFLALKQFQFHENSVKSFQRRLLHTTTRNWQENRNQPSATQLPCLMNNPTHIIWPSFFKSFSAMMQSMLIIKPYFDNDFSLKEFNRGAKHALFTIANAISVGDLESVKELLDKDTYNEIKENMNRYSSEQLAQFAFSNLEDVYLSFPYQVGIIMNEIKEDIQERFVEITVSYHIFRGLSELVNKGDFQPGPSSFQTHRDKIIVCNYRFIREFTKGVEGQWTVNMVHHFNLPNLSTIDLLNLGMIKTFDKEFTLRQFEQGALQALLVISNGLSQGDLESLEELLDKETYYEIKENLRKYIVSPRFHKDFDYKEFIEGVEHALLIISQALSQGDISSVEELFSKEAYKEIKENMKKYSRDELTEFAVDKNNLLLAHLTHLDSISYYETGVQREFVEISVFYCLKEPASIQNGVNPTAEREKNDINLICCLIRFIREITKDVEDQWSVNMIHHYKC</sequence>
<feature type="domain" description="Tim44-like" evidence="1">
    <location>
        <begin position="339"/>
        <end position="395"/>
    </location>
</feature>
<organism evidence="2 3">
    <name type="scientific">Daphnia galeata</name>
    <dbReference type="NCBI Taxonomy" id="27404"/>
    <lineage>
        <taxon>Eukaryota</taxon>
        <taxon>Metazoa</taxon>
        <taxon>Ecdysozoa</taxon>
        <taxon>Arthropoda</taxon>
        <taxon>Crustacea</taxon>
        <taxon>Branchiopoda</taxon>
        <taxon>Diplostraca</taxon>
        <taxon>Cladocera</taxon>
        <taxon>Anomopoda</taxon>
        <taxon>Daphniidae</taxon>
        <taxon>Daphnia</taxon>
    </lineage>
</organism>
<dbReference type="AlphaFoldDB" id="A0A8J2RQW0"/>
<evidence type="ECO:0000313" key="2">
    <source>
        <dbReference type="EMBL" id="CAH0104823.1"/>
    </source>
</evidence>
<reference evidence="2" key="1">
    <citation type="submission" date="2021-11" db="EMBL/GenBank/DDBJ databases">
        <authorList>
            <person name="Schell T."/>
        </authorList>
    </citation>
    <scope>NUCLEOTIDE SEQUENCE</scope>
    <source>
        <strain evidence="2">M5</strain>
    </source>
</reference>
<dbReference type="Gene3D" id="3.10.450.240">
    <property type="match status" value="2"/>
</dbReference>
<dbReference type="SUPFAM" id="SSF54427">
    <property type="entry name" value="NTF2-like"/>
    <property type="match status" value="3"/>
</dbReference>
<dbReference type="Pfam" id="PF04280">
    <property type="entry name" value="Tim44"/>
    <property type="match status" value="2"/>
</dbReference>
<gene>
    <name evidence="2" type="ORF">DGAL_LOCUS7752</name>
</gene>
<dbReference type="GO" id="GO:0032979">
    <property type="term" value="P:protein insertion into mitochondrial inner membrane from matrix"/>
    <property type="evidence" value="ECO:0007669"/>
    <property type="project" value="TreeGrafter"/>
</dbReference>
<dbReference type="GO" id="GO:0043022">
    <property type="term" value="F:ribosome binding"/>
    <property type="evidence" value="ECO:0007669"/>
    <property type="project" value="TreeGrafter"/>
</dbReference>
<accession>A0A8J2RQW0</accession>
<dbReference type="GO" id="GO:0005743">
    <property type="term" value="C:mitochondrial inner membrane"/>
    <property type="evidence" value="ECO:0007669"/>
    <property type="project" value="TreeGrafter"/>
</dbReference>
<protein>
    <recommendedName>
        <fullName evidence="1">Tim44-like domain-containing protein</fullName>
    </recommendedName>
</protein>
<proteinExistence type="predicted"/>
<feature type="domain" description="Tim44-like" evidence="1">
    <location>
        <begin position="110"/>
        <end position="164"/>
    </location>
</feature>
<dbReference type="PANTHER" id="PTHR13333:SF5">
    <property type="entry name" value="M-AAA PROTEASE-INTERACTING PROTEIN 1, MITOCHONDRIAL"/>
    <property type="match status" value="1"/>
</dbReference>
<evidence type="ECO:0000259" key="1">
    <source>
        <dbReference type="Pfam" id="PF04280"/>
    </source>
</evidence>
<keyword evidence="3" id="KW-1185">Reference proteome</keyword>
<dbReference type="Proteomes" id="UP000789390">
    <property type="component" value="Unassembled WGS sequence"/>
</dbReference>
<dbReference type="PANTHER" id="PTHR13333">
    <property type="entry name" value="M-AAA PROTEASE-INTERACTING PROTEIN 1, MITOCHONDRIAL"/>
    <property type="match status" value="1"/>
</dbReference>
<evidence type="ECO:0000313" key="3">
    <source>
        <dbReference type="Proteomes" id="UP000789390"/>
    </source>
</evidence>